<dbReference type="SUPFAM" id="SSF56112">
    <property type="entry name" value="Protein kinase-like (PK-like)"/>
    <property type="match status" value="1"/>
</dbReference>
<dbReference type="PANTHER" id="PTHR47989:SF40">
    <property type="entry name" value="RECEPTOR-LIKE SERINE_THREONINE-PROTEIN KINASE ALE2"/>
    <property type="match status" value="1"/>
</dbReference>
<dbReference type="Proteomes" id="UP000265520">
    <property type="component" value="Unassembled WGS sequence"/>
</dbReference>
<feature type="domain" description="Protein kinase" evidence="5">
    <location>
        <begin position="11"/>
        <end position="98"/>
    </location>
</feature>
<keyword evidence="6" id="KW-0808">Transferase</keyword>
<feature type="binding site" evidence="4">
    <location>
        <position position="39"/>
    </location>
    <ligand>
        <name>ATP</name>
        <dbReference type="ChEBI" id="CHEBI:30616"/>
    </ligand>
</feature>
<organism evidence="6 7">
    <name type="scientific">Trifolium medium</name>
    <dbReference type="NCBI Taxonomy" id="97028"/>
    <lineage>
        <taxon>Eukaryota</taxon>
        <taxon>Viridiplantae</taxon>
        <taxon>Streptophyta</taxon>
        <taxon>Embryophyta</taxon>
        <taxon>Tracheophyta</taxon>
        <taxon>Spermatophyta</taxon>
        <taxon>Magnoliopsida</taxon>
        <taxon>eudicotyledons</taxon>
        <taxon>Gunneridae</taxon>
        <taxon>Pentapetalae</taxon>
        <taxon>rosids</taxon>
        <taxon>fabids</taxon>
        <taxon>Fabales</taxon>
        <taxon>Fabaceae</taxon>
        <taxon>Papilionoideae</taxon>
        <taxon>50 kb inversion clade</taxon>
        <taxon>NPAAA clade</taxon>
        <taxon>Hologalegina</taxon>
        <taxon>IRL clade</taxon>
        <taxon>Trifolieae</taxon>
        <taxon>Trifolium</taxon>
    </lineage>
</organism>
<keyword evidence="3 4" id="KW-0067">ATP-binding</keyword>
<dbReference type="PROSITE" id="PS00107">
    <property type="entry name" value="PROTEIN_KINASE_ATP"/>
    <property type="match status" value="1"/>
</dbReference>
<dbReference type="InterPro" id="IPR001245">
    <property type="entry name" value="Ser-Thr/Tyr_kinase_cat_dom"/>
</dbReference>
<feature type="non-terminal residue" evidence="6">
    <location>
        <position position="1"/>
    </location>
</feature>
<evidence type="ECO:0000256" key="2">
    <source>
        <dbReference type="ARBA" id="ARBA00022741"/>
    </source>
</evidence>
<keyword evidence="6" id="KW-0675">Receptor</keyword>
<evidence type="ECO:0000259" key="5">
    <source>
        <dbReference type="PROSITE" id="PS50011"/>
    </source>
</evidence>
<dbReference type="InterPro" id="IPR011009">
    <property type="entry name" value="Kinase-like_dom_sf"/>
</dbReference>
<dbReference type="GO" id="GO:0005524">
    <property type="term" value="F:ATP binding"/>
    <property type="evidence" value="ECO:0007669"/>
    <property type="project" value="UniProtKB-UniRule"/>
</dbReference>
<keyword evidence="1" id="KW-0723">Serine/threonine-protein kinase</keyword>
<dbReference type="AlphaFoldDB" id="A0A392RHG0"/>
<evidence type="ECO:0000313" key="7">
    <source>
        <dbReference type="Proteomes" id="UP000265520"/>
    </source>
</evidence>
<name>A0A392RHG0_9FABA</name>
<dbReference type="EMBL" id="LXQA010225985">
    <property type="protein sequence ID" value="MCI35689.1"/>
    <property type="molecule type" value="Genomic_DNA"/>
</dbReference>
<keyword evidence="6" id="KW-0418">Kinase</keyword>
<accession>A0A392RHG0</accession>
<feature type="non-terminal residue" evidence="6">
    <location>
        <position position="98"/>
    </location>
</feature>
<dbReference type="Gene3D" id="3.30.200.20">
    <property type="entry name" value="Phosphorylase Kinase, domain 1"/>
    <property type="match status" value="1"/>
</dbReference>
<dbReference type="GO" id="GO:0004674">
    <property type="term" value="F:protein serine/threonine kinase activity"/>
    <property type="evidence" value="ECO:0007669"/>
    <property type="project" value="UniProtKB-KW"/>
</dbReference>
<protein>
    <submittedName>
        <fullName evidence="6">Receptor-like serine/threonine-protein kinase ALE2-like</fullName>
    </submittedName>
</protein>
<evidence type="ECO:0000256" key="4">
    <source>
        <dbReference type="PROSITE-ProRule" id="PRU10141"/>
    </source>
</evidence>
<comment type="caution">
    <text evidence="6">The sequence shown here is derived from an EMBL/GenBank/DDBJ whole genome shotgun (WGS) entry which is preliminary data.</text>
</comment>
<dbReference type="InterPro" id="IPR000719">
    <property type="entry name" value="Prot_kinase_dom"/>
</dbReference>
<proteinExistence type="predicted"/>
<reference evidence="6 7" key="1">
    <citation type="journal article" date="2018" name="Front. Plant Sci.">
        <title>Red Clover (Trifolium pratense) and Zigzag Clover (T. medium) - A Picture of Genomic Similarities and Differences.</title>
        <authorList>
            <person name="Dluhosova J."/>
            <person name="Istvanek J."/>
            <person name="Nedelnik J."/>
            <person name="Repkova J."/>
        </authorList>
    </citation>
    <scope>NUCLEOTIDE SEQUENCE [LARGE SCALE GENOMIC DNA]</scope>
    <source>
        <strain evidence="7">cv. 10/8</strain>
        <tissue evidence="6">Leaf</tissue>
    </source>
</reference>
<evidence type="ECO:0000256" key="1">
    <source>
        <dbReference type="ARBA" id="ARBA00022527"/>
    </source>
</evidence>
<dbReference type="PROSITE" id="PS50011">
    <property type="entry name" value="PROTEIN_KINASE_DOM"/>
    <property type="match status" value="1"/>
</dbReference>
<dbReference type="InterPro" id="IPR017441">
    <property type="entry name" value="Protein_kinase_ATP_BS"/>
</dbReference>
<dbReference type="FunFam" id="3.30.200.20:FF:000162">
    <property type="entry name" value="Adenine nucleotide alpha hydrolase-like domain kinase"/>
    <property type="match status" value="1"/>
</dbReference>
<dbReference type="Pfam" id="PF07714">
    <property type="entry name" value="PK_Tyr_Ser-Thr"/>
    <property type="match status" value="1"/>
</dbReference>
<dbReference type="PANTHER" id="PTHR47989">
    <property type="entry name" value="OS01G0750732 PROTEIN"/>
    <property type="match status" value="1"/>
</dbReference>
<keyword evidence="7" id="KW-1185">Reference proteome</keyword>
<sequence length="98" mass="11092">LSEIEKATDRFSSKRVLGEGGFGRVYHGRLNDGTDVAVKLLTRDIQQSGDREFTVEVEMLCRLHHRNLVKLIGICTEGHMRCLVYELVCNAVLNLICM</sequence>
<evidence type="ECO:0000256" key="3">
    <source>
        <dbReference type="ARBA" id="ARBA00022840"/>
    </source>
</evidence>
<keyword evidence="2 4" id="KW-0547">Nucleotide-binding</keyword>
<evidence type="ECO:0000313" key="6">
    <source>
        <dbReference type="EMBL" id="MCI35689.1"/>
    </source>
</evidence>